<protein>
    <recommendedName>
        <fullName evidence="3 4">Dephospho-CoA kinase</fullName>
        <ecNumber evidence="3 4">2.7.1.24</ecNumber>
    </recommendedName>
    <alternativeName>
        <fullName evidence="3">Dephosphocoenzyme A kinase</fullName>
    </alternativeName>
</protein>
<dbReference type="OrthoDB" id="9812943at2"/>
<proteinExistence type="inferred from homology"/>
<comment type="similarity">
    <text evidence="3">Belongs to the CoaE family.</text>
</comment>
<dbReference type="Pfam" id="PF01121">
    <property type="entry name" value="CoaE"/>
    <property type="match status" value="1"/>
</dbReference>
<keyword evidence="6" id="KW-1185">Reference proteome</keyword>
<dbReference type="InterPro" id="IPR001977">
    <property type="entry name" value="Depp_CoAkinase"/>
</dbReference>
<dbReference type="NCBIfam" id="NF002879">
    <property type="entry name" value="PRK03333.1"/>
    <property type="match status" value="1"/>
</dbReference>
<dbReference type="PANTHER" id="PTHR10695:SF46">
    <property type="entry name" value="BIFUNCTIONAL COENZYME A SYNTHASE-RELATED"/>
    <property type="match status" value="1"/>
</dbReference>
<comment type="pathway">
    <text evidence="3">Cofactor biosynthesis; coenzyme A biosynthesis; CoA from (R)-pantothenate: step 5/5.</text>
</comment>
<evidence type="ECO:0000256" key="3">
    <source>
        <dbReference type="HAMAP-Rule" id="MF_00376"/>
    </source>
</evidence>
<dbReference type="RefSeq" id="WP_036950338.1">
    <property type="nucleotide sequence ID" value="NZ_BAABIH010000027.1"/>
</dbReference>
<dbReference type="InterPro" id="IPR027417">
    <property type="entry name" value="P-loop_NTPase"/>
</dbReference>
<evidence type="ECO:0000256" key="1">
    <source>
        <dbReference type="ARBA" id="ARBA00022741"/>
    </source>
</evidence>
<sequence length="208" mass="21997">MFRVGLTGGIASGKSVALARFAELGAVTIDHDGLAREVVAPGTVGLERVVDAFGDDVLAADGSLDRPALAAIVFAEPARREQLNGIVHPEIRRCAAEREARAAVADPDVVVVHDIPLLVETGQADAFGLLVVVDAPRDLRLARLVEERGMNVADAEARLAAQASDEDRLAAADVVLDGSRTPEDLRGQVDALWPRLAREARDEEETAG</sequence>
<keyword evidence="2 3" id="KW-0067">ATP-binding</keyword>
<dbReference type="GO" id="GO:0004140">
    <property type="term" value="F:dephospho-CoA kinase activity"/>
    <property type="evidence" value="ECO:0007669"/>
    <property type="project" value="UniProtKB-UniRule"/>
</dbReference>
<evidence type="ECO:0000256" key="2">
    <source>
        <dbReference type="ARBA" id="ARBA00022840"/>
    </source>
</evidence>
<reference evidence="5 6" key="1">
    <citation type="submission" date="2019-10" db="EMBL/GenBank/DDBJ databases">
        <title>Genome sequence of Luteimicrobium xylanilyticum HY-24.</title>
        <authorList>
            <person name="Kim D.Y."/>
            <person name="Park H.-Y."/>
        </authorList>
    </citation>
    <scope>NUCLEOTIDE SEQUENCE [LARGE SCALE GENOMIC DNA]</scope>
    <source>
        <strain evidence="5 6">HY-24</strain>
    </source>
</reference>
<dbReference type="PROSITE" id="PS51219">
    <property type="entry name" value="DPCK"/>
    <property type="match status" value="1"/>
</dbReference>
<dbReference type="GO" id="GO:0005737">
    <property type="term" value="C:cytoplasm"/>
    <property type="evidence" value="ECO:0007669"/>
    <property type="project" value="UniProtKB-SubCell"/>
</dbReference>
<dbReference type="GO" id="GO:0005524">
    <property type="term" value="F:ATP binding"/>
    <property type="evidence" value="ECO:0007669"/>
    <property type="project" value="UniProtKB-UniRule"/>
</dbReference>
<dbReference type="HAMAP" id="MF_00376">
    <property type="entry name" value="Dephospho_CoA_kinase"/>
    <property type="match status" value="1"/>
</dbReference>
<dbReference type="PANTHER" id="PTHR10695">
    <property type="entry name" value="DEPHOSPHO-COA KINASE-RELATED"/>
    <property type="match status" value="1"/>
</dbReference>
<evidence type="ECO:0000313" key="5">
    <source>
        <dbReference type="EMBL" id="QFU98210.1"/>
    </source>
</evidence>
<comment type="function">
    <text evidence="3">Catalyzes the phosphorylation of the 3'-hydroxyl group of dephosphocoenzyme A to form coenzyme A.</text>
</comment>
<dbReference type="KEGG" id="lxl:KDY119_01721"/>
<keyword evidence="3" id="KW-0963">Cytoplasm</keyword>
<comment type="catalytic activity">
    <reaction evidence="3">
        <text>3'-dephospho-CoA + ATP = ADP + CoA + H(+)</text>
        <dbReference type="Rhea" id="RHEA:18245"/>
        <dbReference type="ChEBI" id="CHEBI:15378"/>
        <dbReference type="ChEBI" id="CHEBI:30616"/>
        <dbReference type="ChEBI" id="CHEBI:57287"/>
        <dbReference type="ChEBI" id="CHEBI:57328"/>
        <dbReference type="ChEBI" id="CHEBI:456216"/>
        <dbReference type="EC" id="2.7.1.24"/>
    </reaction>
</comment>
<dbReference type="AlphaFoldDB" id="A0A5P9QAR5"/>
<dbReference type="CDD" id="cd02022">
    <property type="entry name" value="DPCK"/>
    <property type="match status" value="1"/>
</dbReference>
<dbReference type="EC" id="2.7.1.24" evidence="3 4"/>
<dbReference type="NCBIfam" id="TIGR00152">
    <property type="entry name" value="dephospho-CoA kinase"/>
    <property type="match status" value="1"/>
</dbReference>
<evidence type="ECO:0000313" key="6">
    <source>
        <dbReference type="Proteomes" id="UP000326702"/>
    </source>
</evidence>
<dbReference type="UniPathway" id="UPA00241">
    <property type="reaction ID" value="UER00356"/>
</dbReference>
<keyword evidence="1 3" id="KW-0547">Nucleotide-binding</keyword>
<dbReference type="EMBL" id="CP045529">
    <property type="protein sequence ID" value="QFU98210.1"/>
    <property type="molecule type" value="Genomic_DNA"/>
</dbReference>
<accession>A0A5P9QAR5</accession>
<keyword evidence="3" id="KW-0173">Coenzyme A biosynthesis</keyword>
<keyword evidence="3 5" id="KW-0808">Transferase</keyword>
<dbReference type="Proteomes" id="UP000326702">
    <property type="component" value="Chromosome"/>
</dbReference>
<organism evidence="5 6">
    <name type="scientific">Luteimicrobium xylanilyticum</name>
    <dbReference type="NCBI Taxonomy" id="1133546"/>
    <lineage>
        <taxon>Bacteria</taxon>
        <taxon>Bacillati</taxon>
        <taxon>Actinomycetota</taxon>
        <taxon>Actinomycetes</taxon>
        <taxon>Micrococcales</taxon>
        <taxon>Luteimicrobium</taxon>
    </lineage>
</organism>
<evidence type="ECO:0000256" key="4">
    <source>
        <dbReference type="NCBIfam" id="TIGR00152"/>
    </source>
</evidence>
<dbReference type="SUPFAM" id="SSF52540">
    <property type="entry name" value="P-loop containing nucleoside triphosphate hydrolases"/>
    <property type="match status" value="1"/>
</dbReference>
<gene>
    <name evidence="3 5" type="primary">coaE</name>
    <name evidence="5" type="ORF">KDY119_01721</name>
</gene>
<feature type="binding site" evidence="3">
    <location>
        <begin position="11"/>
        <end position="16"/>
    </location>
    <ligand>
        <name>ATP</name>
        <dbReference type="ChEBI" id="CHEBI:30616"/>
    </ligand>
</feature>
<name>A0A5P9QAR5_9MICO</name>
<comment type="subcellular location">
    <subcellularLocation>
        <location evidence="3">Cytoplasm</location>
    </subcellularLocation>
</comment>
<keyword evidence="3 5" id="KW-0418">Kinase</keyword>
<dbReference type="Gene3D" id="3.40.50.300">
    <property type="entry name" value="P-loop containing nucleotide triphosphate hydrolases"/>
    <property type="match status" value="1"/>
</dbReference>
<dbReference type="GO" id="GO:0015937">
    <property type="term" value="P:coenzyme A biosynthetic process"/>
    <property type="evidence" value="ECO:0007669"/>
    <property type="project" value="UniProtKB-UniRule"/>
</dbReference>